<dbReference type="HOGENOM" id="CLU_007207_0_0_10"/>
<dbReference type="OrthoDB" id="9801156at2"/>
<dbReference type="SUPFAM" id="SSF56796">
    <property type="entry name" value="Dehydroquinate synthase-like"/>
    <property type="match status" value="1"/>
</dbReference>
<dbReference type="Pfam" id="PF25137">
    <property type="entry name" value="ADH_Fe_C"/>
    <property type="match status" value="1"/>
</dbReference>
<feature type="domain" description="Fe-containing alcohol dehydrogenase-like C-terminal" evidence="4">
    <location>
        <begin position="198"/>
        <end position="381"/>
    </location>
</feature>
<dbReference type="InterPro" id="IPR001670">
    <property type="entry name" value="ADH_Fe/GldA"/>
</dbReference>
<evidence type="ECO:0000256" key="2">
    <source>
        <dbReference type="ARBA" id="ARBA00023002"/>
    </source>
</evidence>
<evidence type="ECO:0000259" key="3">
    <source>
        <dbReference type="Pfam" id="PF00465"/>
    </source>
</evidence>
<name>B4SH71_PELPB</name>
<protein>
    <submittedName>
        <fullName evidence="5">Iron-containing alcohol dehydrogenase</fullName>
    </submittedName>
</protein>
<gene>
    <name evidence="5" type="ordered locus">Ppha_1273</name>
</gene>
<dbReference type="Gene3D" id="1.20.1090.10">
    <property type="entry name" value="Dehydroquinate synthase-like - alpha domain"/>
    <property type="match status" value="1"/>
</dbReference>
<dbReference type="KEGG" id="pph:Ppha_1273"/>
<evidence type="ECO:0000313" key="5">
    <source>
        <dbReference type="EMBL" id="ACF43538.1"/>
    </source>
</evidence>
<evidence type="ECO:0000256" key="1">
    <source>
        <dbReference type="ARBA" id="ARBA00007358"/>
    </source>
</evidence>
<proteinExistence type="inferred from homology"/>
<feature type="domain" description="Alcohol dehydrogenase iron-type/glycerol dehydrogenase GldA" evidence="3">
    <location>
        <begin position="17"/>
        <end position="187"/>
    </location>
</feature>
<dbReference type="FunFam" id="3.40.50.1970:FF:000003">
    <property type="entry name" value="Alcohol dehydrogenase, iron-containing"/>
    <property type="match status" value="1"/>
</dbReference>
<keyword evidence="2" id="KW-0560">Oxidoreductase</keyword>
<dbReference type="GO" id="GO:0046872">
    <property type="term" value="F:metal ion binding"/>
    <property type="evidence" value="ECO:0007669"/>
    <property type="project" value="InterPro"/>
</dbReference>
<evidence type="ECO:0000313" key="6">
    <source>
        <dbReference type="Proteomes" id="UP000002724"/>
    </source>
</evidence>
<dbReference type="Proteomes" id="UP000002724">
    <property type="component" value="Chromosome"/>
</dbReference>
<dbReference type="CDD" id="cd08183">
    <property type="entry name" value="Fe-ADH-like"/>
    <property type="match status" value="1"/>
</dbReference>
<dbReference type="eggNOG" id="COG1454">
    <property type="taxonomic scope" value="Bacteria"/>
</dbReference>
<dbReference type="AlphaFoldDB" id="B4SH71"/>
<organism evidence="5 6">
    <name type="scientific">Pelodictyon phaeoclathratiforme (strain DSM 5477 / BU-1)</name>
    <dbReference type="NCBI Taxonomy" id="324925"/>
    <lineage>
        <taxon>Bacteria</taxon>
        <taxon>Pseudomonadati</taxon>
        <taxon>Chlorobiota</taxon>
        <taxon>Chlorobiia</taxon>
        <taxon>Chlorobiales</taxon>
        <taxon>Chlorobiaceae</taxon>
        <taxon>Chlorobium/Pelodictyon group</taxon>
        <taxon>Pelodictyon</taxon>
    </lineage>
</organism>
<dbReference type="InterPro" id="IPR039697">
    <property type="entry name" value="Alcohol_dehydrogenase_Fe"/>
</dbReference>
<evidence type="ECO:0000259" key="4">
    <source>
        <dbReference type="Pfam" id="PF25137"/>
    </source>
</evidence>
<keyword evidence="6" id="KW-1185">Reference proteome</keyword>
<dbReference type="Gene3D" id="3.40.50.1970">
    <property type="match status" value="1"/>
</dbReference>
<dbReference type="STRING" id="324925.Ppha_1273"/>
<comment type="similarity">
    <text evidence="1">Belongs to the iron-containing alcohol dehydrogenase family.</text>
</comment>
<dbReference type="RefSeq" id="WP_012508029.1">
    <property type="nucleotide sequence ID" value="NC_011060.1"/>
</dbReference>
<dbReference type="GO" id="GO:0004022">
    <property type="term" value="F:alcohol dehydrogenase (NAD+) activity"/>
    <property type="evidence" value="ECO:0007669"/>
    <property type="project" value="TreeGrafter"/>
</dbReference>
<dbReference type="InterPro" id="IPR056798">
    <property type="entry name" value="ADH_Fe_C"/>
</dbReference>
<dbReference type="PANTHER" id="PTHR11496:SF102">
    <property type="entry name" value="ALCOHOL DEHYDROGENASE 4"/>
    <property type="match status" value="1"/>
</dbReference>
<sequence length="397" mass="42070">MITITSPLDFTLLPLPSIYFGAGRFSRLAELAGSFGKNILVVTGSRALQRSGRLTSLFDGLHRDGLHSFHLVVDREPSPELVDGAVSYYREFSVDAVLAVGGGSVLDAGKAISAMLRYDLPVERFIEGQEGFMQHDGRKVPFIAVPTTSGTGSEVTNNAVISRVGRNGFKRSLRHAAFVPDIALVDPELMVTVSPELTAASGMDACTQLLEAYTSPFATPYTDALACSGLEHFSRSFLSACTVCSGDSAVRGDVAYAALMSGIALANAGLGIVHGFASSVGGLIDIPHGTLCATLLAEATRENVAQLRAIDGSHPALQKYAKAGVILSGVAAKDVPAGCERLVETLEEWQESLSFPRLRSYGLNLEDLDGIVTATRSKSNAVVLDHAAMKRILSKRL</sequence>
<dbReference type="Pfam" id="PF00465">
    <property type="entry name" value="Fe-ADH"/>
    <property type="match status" value="1"/>
</dbReference>
<accession>B4SH71</accession>
<dbReference type="EMBL" id="CP001110">
    <property type="protein sequence ID" value="ACF43538.1"/>
    <property type="molecule type" value="Genomic_DNA"/>
</dbReference>
<reference evidence="5 6" key="1">
    <citation type="submission" date="2008-06" db="EMBL/GenBank/DDBJ databases">
        <title>Complete sequence of Pelodictyon phaeoclathratiforme BU-1.</title>
        <authorList>
            <consortium name="US DOE Joint Genome Institute"/>
            <person name="Lucas S."/>
            <person name="Copeland A."/>
            <person name="Lapidus A."/>
            <person name="Glavina del Rio T."/>
            <person name="Dalin E."/>
            <person name="Tice H."/>
            <person name="Bruce D."/>
            <person name="Goodwin L."/>
            <person name="Pitluck S."/>
            <person name="Schmutz J."/>
            <person name="Larimer F."/>
            <person name="Land M."/>
            <person name="Hauser L."/>
            <person name="Kyrpides N."/>
            <person name="Mikhailova N."/>
            <person name="Liu Z."/>
            <person name="Li T."/>
            <person name="Zhao F."/>
            <person name="Overmann J."/>
            <person name="Bryant D.A."/>
            <person name="Richardson P."/>
        </authorList>
    </citation>
    <scope>NUCLEOTIDE SEQUENCE [LARGE SCALE GENOMIC DNA]</scope>
    <source>
        <strain evidence="6">DSM 5477 / BU-1</strain>
    </source>
</reference>
<dbReference type="PANTHER" id="PTHR11496">
    <property type="entry name" value="ALCOHOL DEHYDROGENASE"/>
    <property type="match status" value="1"/>
</dbReference>